<feature type="domain" description="VWFC" evidence="4">
    <location>
        <begin position="59"/>
        <end position="115"/>
    </location>
</feature>
<dbReference type="PANTHER" id="PTHR46698">
    <property type="entry name" value="CROSSVEINLESS 2"/>
    <property type="match status" value="1"/>
</dbReference>
<dbReference type="InterPro" id="IPR052424">
    <property type="entry name" value="Kielin_Chordin-BMP_Reg"/>
</dbReference>
<evidence type="ECO:0000256" key="3">
    <source>
        <dbReference type="ARBA" id="ARBA00022729"/>
    </source>
</evidence>
<dbReference type="EMBL" id="CH477218">
    <property type="protein sequence ID" value="EAT47439.1"/>
    <property type="molecule type" value="Genomic_DNA"/>
</dbReference>
<dbReference type="Pfam" id="PF00093">
    <property type="entry name" value="VWC"/>
    <property type="match status" value="1"/>
</dbReference>
<gene>
    <name evidence="5" type="ORF">AaeL_AAEL001445</name>
</gene>
<dbReference type="GO" id="GO:0030513">
    <property type="term" value="P:positive regulation of BMP signaling pathway"/>
    <property type="evidence" value="ECO:0007669"/>
    <property type="project" value="TreeGrafter"/>
</dbReference>
<name>Q17L56_AEDAE</name>
<reference evidence="5" key="2">
    <citation type="journal article" date="2007" name="Science">
        <title>Genome sequence of Aedes aegypti, a major arbovirus vector.</title>
        <authorList>
            <person name="Nene V."/>
            <person name="Wortman J.R."/>
            <person name="Lawson D."/>
            <person name="Haas B."/>
            <person name="Kodira C."/>
            <person name="Tu Z.J."/>
            <person name="Loftus B."/>
            <person name="Xi Z."/>
            <person name="Megy K."/>
            <person name="Grabherr M."/>
            <person name="Ren Q."/>
            <person name="Zdobnov E.M."/>
            <person name="Lobo N.F."/>
            <person name="Campbell K.S."/>
            <person name="Brown S.E."/>
            <person name="Bonaldo M.F."/>
            <person name="Zhu J."/>
            <person name="Sinkins S.P."/>
            <person name="Hogenkamp D.G."/>
            <person name="Amedeo P."/>
            <person name="Arensburger P."/>
            <person name="Atkinson P.W."/>
            <person name="Bidwell S."/>
            <person name="Biedler J."/>
            <person name="Birney E."/>
            <person name="Bruggner R.V."/>
            <person name="Costas J."/>
            <person name="Coy M.R."/>
            <person name="Crabtree J."/>
            <person name="Crawford M."/>
            <person name="Debruyn B."/>
            <person name="Decaprio D."/>
            <person name="Eiglmeier K."/>
            <person name="Eisenstadt E."/>
            <person name="El-Dorry H."/>
            <person name="Gelbart W.M."/>
            <person name="Gomes S.L."/>
            <person name="Hammond M."/>
            <person name="Hannick L.I."/>
            <person name="Hogan J.R."/>
            <person name="Holmes M.H."/>
            <person name="Jaffe D."/>
            <person name="Johnston J.S."/>
            <person name="Kennedy R.C."/>
            <person name="Koo H."/>
            <person name="Kravitz S."/>
            <person name="Kriventseva E.V."/>
            <person name="Kulp D."/>
            <person name="Labutti K."/>
            <person name="Lee E."/>
            <person name="Li S."/>
            <person name="Lovin D.D."/>
            <person name="Mao C."/>
            <person name="Mauceli E."/>
            <person name="Menck C.F."/>
            <person name="Miller J.R."/>
            <person name="Montgomery P."/>
            <person name="Mori A."/>
            <person name="Nascimento A.L."/>
            <person name="Naveira H.F."/>
            <person name="Nusbaum C."/>
            <person name="O'leary S."/>
            <person name="Orvis J."/>
            <person name="Pertea M."/>
            <person name="Quesneville H."/>
            <person name="Reidenbach K.R."/>
            <person name="Rogers Y.H."/>
            <person name="Roth C.W."/>
            <person name="Schneider J.R."/>
            <person name="Schatz M."/>
            <person name="Shumway M."/>
            <person name="Stanke M."/>
            <person name="Stinson E.O."/>
            <person name="Tubio J.M."/>
            <person name="Vanzee J.P."/>
            <person name="Verjovski-Almeida S."/>
            <person name="Werner D."/>
            <person name="White O."/>
            <person name="Wyder S."/>
            <person name="Zeng Q."/>
            <person name="Zhao Q."/>
            <person name="Zhao Y."/>
            <person name="Hill C.A."/>
            <person name="Raikhel A.S."/>
            <person name="Soares M.B."/>
            <person name="Knudson D.L."/>
            <person name="Lee N.H."/>
            <person name="Galagan J."/>
            <person name="Salzberg S.L."/>
            <person name="Paulsen I.T."/>
            <person name="Dimopoulos G."/>
            <person name="Collins F.H."/>
            <person name="Birren B."/>
            <person name="Fraser-Liggett C.M."/>
            <person name="Severson D.W."/>
        </authorList>
    </citation>
    <scope>NUCLEOTIDE SEQUENCE [LARGE SCALE GENOMIC DNA]</scope>
    <source>
        <strain evidence="5">Liverpool</strain>
    </source>
</reference>
<keyword evidence="2" id="KW-0964">Secreted</keyword>
<evidence type="ECO:0000256" key="1">
    <source>
        <dbReference type="ARBA" id="ARBA00004613"/>
    </source>
</evidence>
<dbReference type="OMA" id="PSTENCY"/>
<dbReference type="PANTHER" id="PTHR46698:SF4">
    <property type="entry name" value="CROSSVEINLESS 2"/>
    <property type="match status" value="1"/>
</dbReference>
<keyword evidence="3" id="KW-0732">Signal</keyword>
<reference evidence="5" key="1">
    <citation type="submission" date="2005-10" db="EMBL/GenBank/DDBJ databases">
        <authorList>
            <person name="Loftus B.J."/>
            <person name="Nene V.M."/>
            <person name="Hannick L.I."/>
            <person name="Bidwell S."/>
            <person name="Haas B."/>
            <person name="Amedeo P."/>
            <person name="Orvis J."/>
            <person name="Wortman J.R."/>
            <person name="White O.R."/>
            <person name="Salzberg S."/>
            <person name="Shumway M."/>
            <person name="Koo H."/>
            <person name="Zhao Y."/>
            <person name="Holmes M."/>
            <person name="Miller J."/>
            <person name="Schatz M."/>
            <person name="Pop M."/>
            <person name="Pai G."/>
            <person name="Utterback T."/>
            <person name="Rogers Y.-H."/>
            <person name="Kravitz S."/>
            <person name="Fraser C.M."/>
        </authorList>
    </citation>
    <scope>NUCLEOTIDE SEQUENCE</scope>
    <source>
        <strain evidence="5">Liverpool</strain>
    </source>
</reference>
<dbReference type="AlphaFoldDB" id="Q17L56"/>
<evidence type="ECO:0000256" key="2">
    <source>
        <dbReference type="ARBA" id="ARBA00022525"/>
    </source>
</evidence>
<dbReference type="Gene3D" id="6.20.200.20">
    <property type="match status" value="2"/>
</dbReference>
<dbReference type="GO" id="GO:0036122">
    <property type="term" value="F:BMP binding"/>
    <property type="evidence" value="ECO:0007669"/>
    <property type="project" value="TreeGrafter"/>
</dbReference>
<dbReference type="GO" id="GO:0005576">
    <property type="term" value="C:extracellular region"/>
    <property type="evidence" value="ECO:0007669"/>
    <property type="project" value="UniProtKB-SubCell"/>
</dbReference>
<sequence length="118" mass="13148">MRRETIEAPETSGFRLLVETSRGENGFVECEPESCPAVDDCYLYNKKAPGRCCDKCVGCLYEGRMIDSGTEWTDPDDPCEHFKCVSGVITRSRIKCYTPCSNPLPLKHGQCCPICLGE</sequence>
<dbReference type="InterPro" id="IPR001007">
    <property type="entry name" value="VWF_dom"/>
</dbReference>
<proteinExistence type="predicted"/>
<reference evidence="5" key="3">
    <citation type="submission" date="2012-09" db="EMBL/GenBank/DDBJ databases">
        <authorList>
            <consortium name="VectorBase"/>
        </authorList>
    </citation>
    <scope>NUCLEOTIDE SEQUENCE</scope>
    <source>
        <strain evidence="5">Liverpool</strain>
    </source>
</reference>
<comment type="subcellular location">
    <subcellularLocation>
        <location evidence="1">Secreted</location>
    </subcellularLocation>
</comment>
<organism evidence="5 6">
    <name type="scientific">Aedes aegypti</name>
    <name type="common">Yellowfever mosquito</name>
    <name type="synonym">Culex aegypti</name>
    <dbReference type="NCBI Taxonomy" id="7159"/>
    <lineage>
        <taxon>Eukaryota</taxon>
        <taxon>Metazoa</taxon>
        <taxon>Ecdysozoa</taxon>
        <taxon>Arthropoda</taxon>
        <taxon>Hexapoda</taxon>
        <taxon>Insecta</taxon>
        <taxon>Pterygota</taxon>
        <taxon>Neoptera</taxon>
        <taxon>Endopterygota</taxon>
        <taxon>Diptera</taxon>
        <taxon>Nematocera</taxon>
        <taxon>Culicoidea</taxon>
        <taxon>Culicidae</taxon>
        <taxon>Culicinae</taxon>
        <taxon>Aedini</taxon>
        <taxon>Aedes</taxon>
        <taxon>Stegomyia</taxon>
    </lineage>
</organism>
<accession>Q17L56</accession>
<evidence type="ECO:0000313" key="6">
    <source>
        <dbReference type="Proteomes" id="UP000682892"/>
    </source>
</evidence>
<protein>
    <submittedName>
        <fullName evidence="5">AAEL001445-PA</fullName>
    </submittedName>
</protein>
<dbReference type="Proteomes" id="UP000682892">
    <property type="component" value="Chromosome 2"/>
</dbReference>
<dbReference type="STRING" id="7159.Q17L56"/>
<evidence type="ECO:0000259" key="4">
    <source>
        <dbReference type="Pfam" id="PF00093"/>
    </source>
</evidence>
<evidence type="ECO:0000313" key="5">
    <source>
        <dbReference type="EMBL" id="EAT47439.1"/>
    </source>
</evidence>
<dbReference type="SUPFAM" id="SSF57603">
    <property type="entry name" value="FnI-like domain"/>
    <property type="match status" value="1"/>
</dbReference>
<dbReference type="VEuPathDB" id="VectorBase:AAEL018236"/>